<sequence>MRLLMVALALWAGVAAAGRSLRDAAATGGDDGFAAAKAEFLKKYPGYAYPDADATVDELWVSEGLEGRYGNRSYFDYAASAPYWNSTVNNAGEVTDLCPSIHPREQDYLTHDYTSNSPSSKEAIDALRNATLQFFGADPAEYLCVWTRSASGSLQSVGNIFPFTKASRFAYLQGSHQSLLAIRGNAQELGATYGVVTAEQVDKWLDKPKKDDKYAKGNGTTYHLFAYPTMDNLNGELHPMEWVTKVKERSTDKNKWLVLADTTAHVITKPLNLSSTPADFATVSFYKMTGYPTGVGALIMRKEVAAAMNPVFSTGGPRAPALDWRVLSDGAARFEDGTLPYLNIIAVRQVLATYKRLGGPQAVDSHTAPLKTWLYDQASALKHSNGKPLLQINSPSGEGATVNFNVLDPNGEYFGYQDIAKALGAAGVDVGKGCFANPGSCYASVGLKDDEVFQVTAQNNNTAQEWAVVTRVVDGKPKQVRLPIGTMRASMGFMSRFEDVWKLVKVLKETYTDKTVDVTTGENVVVPELEAANAAKPIRLPGPDCVLQGRC</sequence>
<dbReference type="Proteomes" id="UP001205105">
    <property type="component" value="Unassembled WGS sequence"/>
</dbReference>
<feature type="signal peptide" evidence="1">
    <location>
        <begin position="1"/>
        <end position="17"/>
    </location>
</feature>
<dbReference type="AlphaFoldDB" id="A0AAD5DX13"/>
<evidence type="ECO:0000313" key="3">
    <source>
        <dbReference type="EMBL" id="KAI7841874.1"/>
    </source>
</evidence>
<evidence type="ECO:0000256" key="1">
    <source>
        <dbReference type="SAM" id="SignalP"/>
    </source>
</evidence>
<dbReference type="EMBL" id="JADXDR010000058">
    <property type="protein sequence ID" value="KAI7841874.1"/>
    <property type="molecule type" value="Genomic_DNA"/>
</dbReference>
<dbReference type="PANTHER" id="PTHR14237">
    <property type="entry name" value="MOLYBDOPTERIN COFACTOR SULFURASE MOSC"/>
    <property type="match status" value="1"/>
</dbReference>
<feature type="domain" description="Aminotransferase class V" evidence="2">
    <location>
        <begin position="74"/>
        <end position="500"/>
    </location>
</feature>
<evidence type="ECO:0000259" key="2">
    <source>
        <dbReference type="Pfam" id="PF00266"/>
    </source>
</evidence>
<dbReference type="PANTHER" id="PTHR14237:SF80">
    <property type="entry name" value="MOLYBDENUM COFACTOR SULFURASE"/>
    <property type="match status" value="1"/>
</dbReference>
<dbReference type="InterPro" id="IPR015424">
    <property type="entry name" value="PyrdxlP-dep_Trfase"/>
</dbReference>
<dbReference type="SUPFAM" id="SSF53383">
    <property type="entry name" value="PLP-dependent transferases"/>
    <property type="match status" value="1"/>
</dbReference>
<comment type="caution">
    <text evidence="3">The sequence shown here is derived from an EMBL/GenBank/DDBJ whole genome shotgun (WGS) entry which is preliminary data.</text>
</comment>
<reference evidence="3" key="1">
    <citation type="submission" date="2020-11" db="EMBL/GenBank/DDBJ databases">
        <title>Chlorella ohadii genome sequencing and assembly.</title>
        <authorList>
            <person name="Murik O."/>
            <person name="Treves H."/>
            <person name="Kedem I."/>
            <person name="Shotland Y."/>
            <person name="Kaplan A."/>
        </authorList>
    </citation>
    <scope>NUCLEOTIDE SEQUENCE</scope>
    <source>
        <strain evidence="3">1</strain>
    </source>
</reference>
<dbReference type="InterPro" id="IPR015422">
    <property type="entry name" value="PyrdxlP-dep_Trfase_small"/>
</dbReference>
<name>A0AAD5DX13_9CHLO</name>
<keyword evidence="4" id="KW-1185">Reference proteome</keyword>
<dbReference type="Gene3D" id="3.40.640.10">
    <property type="entry name" value="Type I PLP-dependent aspartate aminotransferase-like (Major domain)"/>
    <property type="match status" value="1"/>
</dbReference>
<feature type="chain" id="PRO_5042062959" description="Aminotransferase class V domain-containing protein" evidence="1">
    <location>
        <begin position="18"/>
        <end position="551"/>
    </location>
</feature>
<dbReference type="InterPro" id="IPR000192">
    <property type="entry name" value="Aminotrans_V_dom"/>
</dbReference>
<dbReference type="Pfam" id="PF00266">
    <property type="entry name" value="Aminotran_5"/>
    <property type="match status" value="1"/>
</dbReference>
<organism evidence="3 4">
    <name type="scientific">Chlorella ohadii</name>
    <dbReference type="NCBI Taxonomy" id="2649997"/>
    <lineage>
        <taxon>Eukaryota</taxon>
        <taxon>Viridiplantae</taxon>
        <taxon>Chlorophyta</taxon>
        <taxon>core chlorophytes</taxon>
        <taxon>Trebouxiophyceae</taxon>
        <taxon>Chlorellales</taxon>
        <taxon>Chlorellaceae</taxon>
        <taxon>Chlorella clade</taxon>
        <taxon>Chlorella</taxon>
    </lineage>
</organism>
<protein>
    <recommendedName>
        <fullName evidence="2">Aminotransferase class V domain-containing protein</fullName>
    </recommendedName>
</protein>
<dbReference type="Gene3D" id="3.90.1150.10">
    <property type="entry name" value="Aspartate Aminotransferase, domain 1"/>
    <property type="match status" value="1"/>
</dbReference>
<keyword evidence="1" id="KW-0732">Signal</keyword>
<dbReference type="InterPro" id="IPR015421">
    <property type="entry name" value="PyrdxlP-dep_Trfase_major"/>
</dbReference>
<gene>
    <name evidence="3" type="ORF">COHA_004403</name>
</gene>
<proteinExistence type="predicted"/>
<accession>A0AAD5DX13</accession>
<evidence type="ECO:0000313" key="4">
    <source>
        <dbReference type="Proteomes" id="UP001205105"/>
    </source>
</evidence>